<reference evidence="2 3" key="1">
    <citation type="journal article" date="2021" name="Elife">
        <title>Chloroplast acquisition without the gene transfer in kleptoplastic sea slugs, Plakobranchus ocellatus.</title>
        <authorList>
            <person name="Maeda T."/>
            <person name="Takahashi S."/>
            <person name="Yoshida T."/>
            <person name="Shimamura S."/>
            <person name="Takaki Y."/>
            <person name="Nagai Y."/>
            <person name="Toyoda A."/>
            <person name="Suzuki Y."/>
            <person name="Arimoto A."/>
            <person name="Ishii H."/>
            <person name="Satoh N."/>
            <person name="Nishiyama T."/>
            <person name="Hasebe M."/>
            <person name="Maruyama T."/>
            <person name="Minagawa J."/>
            <person name="Obokata J."/>
            <person name="Shigenobu S."/>
        </authorList>
    </citation>
    <scope>NUCLEOTIDE SEQUENCE [LARGE SCALE GENOMIC DNA]</scope>
</reference>
<keyword evidence="3" id="KW-1185">Reference proteome</keyword>
<evidence type="ECO:0000313" key="3">
    <source>
        <dbReference type="Proteomes" id="UP000735302"/>
    </source>
</evidence>
<name>A0AAV4D2D5_9GAST</name>
<accession>A0AAV4D2D5</accession>
<sequence length="209" mass="24205">MSNYVICYQVTSVHAISKLLNVFKFHKRNQGQDESLSDFLAPIKCLSECCKNSENLKPTLRVRFVCGLKDETIQRQLLHESNHTLQKTTSLDVAMETSQKDSAEIHCGSSPSSSLHKLSTDPNWKKKHKGYKKPHEIIYPRCQSCGETNHKRADCFWRDASCKRCKKKEHTQAVCRSKTSPRQRAKKVQHVHEIEKEDHNDEVYALEMY</sequence>
<dbReference type="AlphaFoldDB" id="A0AAV4D2D5"/>
<feature type="region of interest" description="Disordered" evidence="1">
    <location>
        <begin position="105"/>
        <end position="129"/>
    </location>
</feature>
<dbReference type="Gene3D" id="4.10.60.10">
    <property type="entry name" value="Zinc finger, CCHC-type"/>
    <property type="match status" value="1"/>
</dbReference>
<dbReference type="Proteomes" id="UP000735302">
    <property type="component" value="Unassembled WGS sequence"/>
</dbReference>
<proteinExistence type="predicted"/>
<gene>
    <name evidence="2" type="ORF">PoB_006468100</name>
</gene>
<organism evidence="2 3">
    <name type="scientific">Plakobranchus ocellatus</name>
    <dbReference type="NCBI Taxonomy" id="259542"/>
    <lineage>
        <taxon>Eukaryota</taxon>
        <taxon>Metazoa</taxon>
        <taxon>Spiralia</taxon>
        <taxon>Lophotrochozoa</taxon>
        <taxon>Mollusca</taxon>
        <taxon>Gastropoda</taxon>
        <taxon>Heterobranchia</taxon>
        <taxon>Euthyneura</taxon>
        <taxon>Panpulmonata</taxon>
        <taxon>Sacoglossa</taxon>
        <taxon>Placobranchoidea</taxon>
        <taxon>Plakobranchidae</taxon>
        <taxon>Plakobranchus</taxon>
    </lineage>
</organism>
<comment type="caution">
    <text evidence="2">The sequence shown here is derived from an EMBL/GenBank/DDBJ whole genome shotgun (WGS) entry which is preliminary data.</text>
</comment>
<protein>
    <submittedName>
        <fullName evidence="2">Vicilin-like seed storage protein at2g18540</fullName>
    </submittedName>
</protein>
<dbReference type="EMBL" id="BLXT01007309">
    <property type="protein sequence ID" value="GFO38176.1"/>
    <property type="molecule type" value="Genomic_DNA"/>
</dbReference>
<evidence type="ECO:0000313" key="2">
    <source>
        <dbReference type="EMBL" id="GFO38176.1"/>
    </source>
</evidence>
<evidence type="ECO:0000256" key="1">
    <source>
        <dbReference type="SAM" id="MobiDB-lite"/>
    </source>
</evidence>